<protein>
    <submittedName>
        <fullName evidence="5">Ribose 5-phosphate isomerase B</fullName>
    </submittedName>
</protein>
<dbReference type="Pfam" id="PF02502">
    <property type="entry name" value="LacAB_rpiB"/>
    <property type="match status" value="1"/>
</dbReference>
<comment type="caution">
    <text evidence="5">The sequence shown here is derived from an EMBL/GenBank/DDBJ whole genome shotgun (WGS) entry which is preliminary data.</text>
</comment>
<feature type="active site" description="Proton donor" evidence="3">
    <location>
        <position position="98"/>
    </location>
</feature>
<dbReference type="GO" id="GO:0019316">
    <property type="term" value="P:D-allose catabolic process"/>
    <property type="evidence" value="ECO:0007669"/>
    <property type="project" value="TreeGrafter"/>
</dbReference>
<dbReference type="NCBIfam" id="TIGR00689">
    <property type="entry name" value="rpiB_lacA_lacB"/>
    <property type="match status" value="1"/>
</dbReference>
<feature type="binding site" evidence="4">
    <location>
        <position position="109"/>
    </location>
    <ligand>
        <name>D-ribulose 5-phosphate</name>
        <dbReference type="ChEBI" id="CHEBI:58121"/>
    </ligand>
</feature>
<dbReference type="GO" id="GO:0004751">
    <property type="term" value="F:ribose-5-phosphate isomerase activity"/>
    <property type="evidence" value="ECO:0007669"/>
    <property type="project" value="TreeGrafter"/>
</dbReference>
<organism evidence="5 6">
    <name type="scientific">Aliarcobacter skirrowii</name>
    <dbReference type="NCBI Taxonomy" id="28200"/>
    <lineage>
        <taxon>Bacteria</taxon>
        <taxon>Pseudomonadati</taxon>
        <taxon>Campylobacterota</taxon>
        <taxon>Epsilonproteobacteria</taxon>
        <taxon>Campylobacterales</taxon>
        <taxon>Arcobacteraceae</taxon>
        <taxon>Aliarcobacter</taxon>
    </lineage>
</organism>
<evidence type="ECO:0000256" key="2">
    <source>
        <dbReference type="ARBA" id="ARBA00023235"/>
    </source>
</evidence>
<evidence type="ECO:0000256" key="4">
    <source>
        <dbReference type="PIRSR" id="PIRSR005384-2"/>
    </source>
</evidence>
<feature type="active site" description="Proton acceptor" evidence="3">
    <location>
        <position position="65"/>
    </location>
</feature>
<dbReference type="InterPro" id="IPR004785">
    <property type="entry name" value="RpiB"/>
</dbReference>
<dbReference type="STRING" id="28200.GCA_001572935_01410"/>
<dbReference type="NCBIfam" id="NF004051">
    <property type="entry name" value="PRK05571.1"/>
    <property type="match status" value="1"/>
</dbReference>
<evidence type="ECO:0000256" key="1">
    <source>
        <dbReference type="ARBA" id="ARBA00008754"/>
    </source>
</evidence>
<feature type="binding site" evidence="4">
    <location>
        <position position="132"/>
    </location>
    <ligand>
        <name>D-ribulose 5-phosphate</name>
        <dbReference type="ChEBI" id="CHEBI:58121"/>
    </ligand>
</feature>
<feature type="binding site" evidence="4">
    <location>
        <position position="99"/>
    </location>
    <ligand>
        <name>D-ribulose 5-phosphate</name>
        <dbReference type="ChEBI" id="CHEBI:58121"/>
    </ligand>
</feature>
<dbReference type="InterPro" id="IPR003500">
    <property type="entry name" value="RpiB_LacA_LacB"/>
</dbReference>
<dbReference type="SUPFAM" id="SSF89623">
    <property type="entry name" value="Ribose/Galactose isomerase RpiB/AlsB"/>
    <property type="match status" value="1"/>
</dbReference>
<comment type="similarity">
    <text evidence="1">Belongs to the LacAB/RpiB family.</text>
</comment>
<dbReference type="AlphaFoldDB" id="A0A2U2BZT5"/>
<dbReference type="PANTHER" id="PTHR30345:SF0">
    <property type="entry name" value="DNA DAMAGE-REPAIR_TOLERATION PROTEIN DRT102"/>
    <property type="match status" value="1"/>
</dbReference>
<feature type="binding site" evidence="4">
    <location>
        <position position="136"/>
    </location>
    <ligand>
        <name>D-ribulose 5-phosphate</name>
        <dbReference type="ChEBI" id="CHEBI:58121"/>
    </ligand>
</feature>
<dbReference type="Proteomes" id="UP000245014">
    <property type="component" value="Unassembled WGS sequence"/>
</dbReference>
<dbReference type="InterPro" id="IPR036569">
    <property type="entry name" value="RpiB_LacA_LacB_sf"/>
</dbReference>
<sequence length="148" mass="16461">MNYYIASDHAGVVLKEFVVNLLKKEEINVVDLGPKTNDRVDYPDFAKLVCENVQKDRGSFGILICGSGIGMSMAANKFDGIRAALCHNIYSAKMARNHNDANVLCLGERVCGEGLIEEIIKAWLSNSFEEGRHTQRVEKINNLLSCRV</sequence>
<keyword evidence="2 5" id="KW-0413">Isomerase</keyword>
<feature type="binding site" evidence="4">
    <location>
        <begin position="8"/>
        <end position="9"/>
    </location>
    <ligand>
        <name>D-ribulose 5-phosphate</name>
        <dbReference type="ChEBI" id="CHEBI:58121"/>
    </ligand>
</feature>
<evidence type="ECO:0000313" key="5">
    <source>
        <dbReference type="EMBL" id="PWE20935.1"/>
    </source>
</evidence>
<feature type="binding site" evidence="4">
    <location>
        <begin position="66"/>
        <end position="70"/>
    </location>
    <ligand>
        <name>D-ribulose 5-phosphate</name>
        <dbReference type="ChEBI" id="CHEBI:58121"/>
    </ligand>
</feature>
<reference evidence="5 6" key="1">
    <citation type="submission" date="2018-05" db="EMBL/GenBank/DDBJ databases">
        <title>Antimicrobial susceptibility testing and genomic analysis of Arcobacter skirrowii strains and one Arcobacter butzleri isolated from German poultry farms.</title>
        <authorList>
            <person name="Haenel I."/>
            <person name="Hotzel H."/>
            <person name="Tomaso H."/>
            <person name="Busch A."/>
        </authorList>
    </citation>
    <scope>NUCLEOTIDE SEQUENCE [LARGE SCALE GENOMIC DNA]</scope>
    <source>
        <strain evidence="6">v</strain>
    </source>
</reference>
<dbReference type="Gene3D" id="3.40.1400.10">
    <property type="entry name" value="Sugar-phosphate isomerase, RpiB/LacA/LacB"/>
    <property type="match status" value="1"/>
</dbReference>
<proteinExistence type="inferred from homology"/>
<gene>
    <name evidence="5" type="primary">rpiB</name>
    <name evidence="5" type="ORF">DF188_07080</name>
</gene>
<evidence type="ECO:0000256" key="3">
    <source>
        <dbReference type="PIRSR" id="PIRSR005384-1"/>
    </source>
</evidence>
<dbReference type="NCBIfam" id="TIGR01120">
    <property type="entry name" value="rpiB"/>
    <property type="match status" value="1"/>
</dbReference>
<evidence type="ECO:0000313" key="6">
    <source>
        <dbReference type="Proteomes" id="UP000245014"/>
    </source>
</evidence>
<dbReference type="PIRSF" id="PIRSF005384">
    <property type="entry name" value="RpiB_LacA_B"/>
    <property type="match status" value="1"/>
</dbReference>
<dbReference type="GO" id="GO:0009052">
    <property type="term" value="P:pentose-phosphate shunt, non-oxidative branch"/>
    <property type="evidence" value="ECO:0007669"/>
    <property type="project" value="TreeGrafter"/>
</dbReference>
<dbReference type="RefSeq" id="WP_066161329.1">
    <property type="nucleotide sequence ID" value="NZ_JAODBW010000005.1"/>
</dbReference>
<dbReference type="GeneID" id="61751123"/>
<accession>A0A2U2BZT5</accession>
<name>A0A2U2BZT5_9BACT</name>
<dbReference type="EMBL" id="QEYI01000005">
    <property type="protein sequence ID" value="PWE20935.1"/>
    <property type="molecule type" value="Genomic_DNA"/>
</dbReference>
<dbReference type="PANTHER" id="PTHR30345">
    <property type="entry name" value="RIBOSE-5-PHOSPHATE ISOMERASE B"/>
    <property type="match status" value="1"/>
</dbReference>